<keyword evidence="7 12" id="KW-0862">Zinc</keyword>
<dbReference type="GO" id="GO:1990077">
    <property type="term" value="C:primosome complex"/>
    <property type="evidence" value="ECO:0007669"/>
    <property type="project" value="UniProtKB-UniRule"/>
</dbReference>
<evidence type="ECO:0000256" key="11">
    <source>
        <dbReference type="ARBA" id="ARBA00048988"/>
    </source>
</evidence>
<feature type="binding site" evidence="12">
    <location>
        <position position="506"/>
    </location>
    <ligand>
        <name>Zn(2+)</name>
        <dbReference type="ChEBI" id="CHEBI:29105"/>
        <label>1</label>
    </ligand>
</feature>
<feature type="binding site" evidence="12">
    <location>
        <position position="466"/>
    </location>
    <ligand>
        <name>Zn(2+)</name>
        <dbReference type="ChEBI" id="CHEBI:29105"/>
        <label>1</label>
    </ligand>
</feature>
<dbReference type="Pfam" id="PF18074">
    <property type="entry name" value="PriA_C"/>
    <property type="match status" value="1"/>
</dbReference>
<dbReference type="FunFam" id="3.40.50.300:FF:000489">
    <property type="entry name" value="Primosome assembly protein PriA"/>
    <property type="match status" value="1"/>
</dbReference>
<dbReference type="GO" id="GO:0006310">
    <property type="term" value="P:DNA recombination"/>
    <property type="evidence" value="ECO:0007669"/>
    <property type="project" value="InterPro"/>
</dbReference>
<dbReference type="InterPro" id="IPR027417">
    <property type="entry name" value="P-loop_NTPase"/>
</dbReference>
<keyword evidence="5 12" id="KW-0378">Hydrolase</keyword>
<dbReference type="GO" id="GO:0016887">
    <property type="term" value="F:ATP hydrolysis activity"/>
    <property type="evidence" value="ECO:0007669"/>
    <property type="project" value="RHEA"/>
</dbReference>
<dbReference type="PROSITE" id="PS51194">
    <property type="entry name" value="HELICASE_CTER"/>
    <property type="match status" value="1"/>
</dbReference>
<dbReference type="SMART" id="SM00490">
    <property type="entry name" value="HELICc"/>
    <property type="match status" value="1"/>
</dbReference>
<dbReference type="Pfam" id="PF00270">
    <property type="entry name" value="DEAD"/>
    <property type="match status" value="1"/>
</dbReference>
<dbReference type="GO" id="GO:0003677">
    <property type="term" value="F:DNA binding"/>
    <property type="evidence" value="ECO:0007669"/>
    <property type="project" value="UniProtKB-UniRule"/>
</dbReference>
<feature type="binding site" evidence="12">
    <location>
        <position position="493"/>
    </location>
    <ligand>
        <name>Zn(2+)</name>
        <dbReference type="ChEBI" id="CHEBI:29105"/>
        <label>2</label>
    </ligand>
</feature>
<dbReference type="GO" id="GO:0005524">
    <property type="term" value="F:ATP binding"/>
    <property type="evidence" value="ECO:0007669"/>
    <property type="project" value="UniProtKB-UniRule"/>
</dbReference>
<dbReference type="EC" id="5.6.2.4" evidence="12"/>
<feature type="binding site" evidence="12">
    <location>
        <position position="509"/>
    </location>
    <ligand>
        <name>Zn(2+)</name>
        <dbReference type="ChEBI" id="CHEBI:29105"/>
        <label>1</label>
    </ligand>
</feature>
<dbReference type="Pfam" id="PF00271">
    <property type="entry name" value="Helicase_C"/>
    <property type="match status" value="1"/>
</dbReference>
<evidence type="ECO:0000313" key="16">
    <source>
        <dbReference type="Proteomes" id="UP000001589"/>
    </source>
</evidence>
<feature type="binding site" evidence="12">
    <location>
        <position position="475"/>
    </location>
    <ligand>
        <name>Zn(2+)</name>
        <dbReference type="ChEBI" id="CHEBI:29105"/>
        <label>2</label>
    </ligand>
</feature>
<evidence type="ECO:0000256" key="7">
    <source>
        <dbReference type="ARBA" id="ARBA00022833"/>
    </source>
</evidence>
<feature type="binding site" evidence="12">
    <location>
        <position position="472"/>
    </location>
    <ligand>
        <name>Zn(2+)</name>
        <dbReference type="ChEBI" id="CHEBI:29105"/>
        <label>2</label>
    </ligand>
</feature>
<dbReference type="HOGENOM" id="CLU_013353_3_0_3"/>
<dbReference type="EMBL" id="CP000552">
    <property type="protein sequence ID" value="ABM71770.1"/>
    <property type="molecule type" value="Genomic_DNA"/>
</dbReference>
<evidence type="ECO:0000256" key="12">
    <source>
        <dbReference type="HAMAP-Rule" id="MF_00983"/>
    </source>
</evidence>
<accession>A2BVF9</accession>
<evidence type="ECO:0000259" key="14">
    <source>
        <dbReference type="PROSITE" id="PS51194"/>
    </source>
</evidence>
<dbReference type="GO" id="GO:0043138">
    <property type="term" value="F:3'-5' DNA helicase activity"/>
    <property type="evidence" value="ECO:0007669"/>
    <property type="project" value="UniProtKB-EC"/>
</dbReference>
<dbReference type="HAMAP" id="MF_00983">
    <property type="entry name" value="PriA"/>
    <property type="match status" value="1"/>
</dbReference>
<dbReference type="Gene3D" id="3.40.50.300">
    <property type="entry name" value="P-loop containing nucleotide triphosphate hydrolases"/>
    <property type="match status" value="2"/>
</dbReference>
<dbReference type="STRING" id="167542.P9515_05611"/>
<keyword evidence="9 12" id="KW-0238">DNA-binding</keyword>
<evidence type="ECO:0000256" key="6">
    <source>
        <dbReference type="ARBA" id="ARBA00022806"/>
    </source>
</evidence>
<comment type="similarity">
    <text evidence="12">Belongs to the helicase family. PriA subfamily.</text>
</comment>
<dbReference type="KEGG" id="pmc:P9515_05611"/>
<dbReference type="PROSITE" id="PS51192">
    <property type="entry name" value="HELICASE_ATP_BIND_1"/>
    <property type="match status" value="1"/>
</dbReference>
<dbReference type="GO" id="GO:0006270">
    <property type="term" value="P:DNA replication initiation"/>
    <property type="evidence" value="ECO:0007669"/>
    <property type="project" value="TreeGrafter"/>
</dbReference>
<keyword evidence="4 12" id="KW-0547">Nucleotide-binding</keyword>
<comment type="cofactor">
    <cofactor evidence="12">
        <name>Zn(2+)</name>
        <dbReference type="ChEBI" id="CHEBI:29105"/>
    </cofactor>
    <text evidence="12">Binds 2 zinc ions per subunit.</text>
</comment>
<dbReference type="SMART" id="SM00487">
    <property type="entry name" value="DEXDc"/>
    <property type="match status" value="1"/>
</dbReference>
<organism evidence="15 16">
    <name type="scientific">Prochlorococcus marinus (strain MIT 9515)</name>
    <dbReference type="NCBI Taxonomy" id="167542"/>
    <lineage>
        <taxon>Bacteria</taxon>
        <taxon>Bacillati</taxon>
        <taxon>Cyanobacteriota</taxon>
        <taxon>Cyanophyceae</taxon>
        <taxon>Synechococcales</taxon>
        <taxon>Prochlorococcaceae</taxon>
        <taxon>Prochlorococcus</taxon>
    </lineage>
</organism>
<keyword evidence="6 12" id="KW-0347">Helicase</keyword>
<feature type="binding site" evidence="12">
    <location>
        <position position="463"/>
    </location>
    <ligand>
        <name>Zn(2+)</name>
        <dbReference type="ChEBI" id="CHEBI:29105"/>
        <label>1</label>
    </ligand>
</feature>
<dbReference type="GO" id="GO:0008270">
    <property type="term" value="F:zinc ion binding"/>
    <property type="evidence" value="ECO:0007669"/>
    <property type="project" value="UniProtKB-UniRule"/>
</dbReference>
<comment type="subunit">
    <text evidence="12">Component of the replication restart primosome.</text>
</comment>
<name>A2BVF9_PROM5</name>
<dbReference type="eggNOG" id="COG1198">
    <property type="taxonomic scope" value="Bacteria"/>
</dbReference>
<keyword evidence="2 12" id="KW-0235">DNA replication</keyword>
<keyword evidence="10 12" id="KW-0413">Isomerase</keyword>
<gene>
    <name evidence="12 15" type="primary">priA</name>
    <name evidence="15" type="ordered locus">P9515_05611</name>
</gene>
<dbReference type="InterPro" id="IPR014001">
    <property type="entry name" value="Helicase_ATP-bd"/>
</dbReference>
<protein>
    <recommendedName>
        <fullName evidence="12">Replication restart protein PriA</fullName>
    </recommendedName>
    <alternativeName>
        <fullName evidence="12">ATP-dependent DNA helicase PriA</fullName>
        <ecNumber evidence="12">5.6.2.4</ecNumber>
    </alternativeName>
    <alternativeName>
        <fullName evidence="12">DNA 3'-5' helicase PriA</fullName>
    </alternativeName>
</protein>
<keyword evidence="1 12" id="KW-0639">Primosome</keyword>
<dbReference type="InterPro" id="IPR011545">
    <property type="entry name" value="DEAD/DEAH_box_helicase_dom"/>
</dbReference>
<dbReference type="NCBIfam" id="TIGR00595">
    <property type="entry name" value="priA"/>
    <property type="match status" value="1"/>
</dbReference>
<evidence type="ECO:0000256" key="8">
    <source>
        <dbReference type="ARBA" id="ARBA00022840"/>
    </source>
</evidence>
<dbReference type="InterPro" id="IPR041236">
    <property type="entry name" value="PriA_C"/>
</dbReference>
<dbReference type="InterPro" id="IPR001650">
    <property type="entry name" value="Helicase_C-like"/>
</dbReference>
<sequence length="757" mass="86905">MTASNNLSNTSFKFEVLLDIGSHSNSFSYLDGNNLGVEVGDIVSVKLKGRLLNGLTIARNPFLKRDKNGKDFDEESRFRYLSIEGIVQKKVIQDWWREWLETLALSYRVSNLKMFKTAFPPGWIGKHKKISQKYRYQIWIKLQPNFHFRNYELNKRELSLINFLGLKGKWQSELIKFGFNSKLINLMISKKLLIKTKRKKIFNTKLSSFKNDCISIKKPNLTQEQKKVYVEMQEMQPGEVCLLWGETGSGKTEVYMRMAEDQLLNKKSCLILAPEIGLIPQLIDRFSKRFQSEVIEYHSNCSSRHRTLVWEKIIDEDEPVIVVGTRSAVFLPIRNLGLIVMDEEHDVSYKQDSPMPCYDARDVALERVKRNPTKLIFGSATPSMRTWKRVVYEKKIRLIRMKERISTTEIPEIKVVDMRSEFKKGNTKIFCSELLELISKLKENQEQAIILIPRRGYNGFLSCRNCGFIINCPNCDVPLSVHMGSKGKQWLSCHWCDHKAKLIYSCPDCKSNAFKPFGIGTQRVIEFLNNEFPELRVLRFDRDTTSGKDGHRNILSMFSNGNADILVGTQMLAKGIDIPNVTLSVVIAADGLLHRPDISSEEKSLQLFLQLAGRAGRADKTGKVVFQTYKPSHPVLCYLKNRNYEGFLAESSILRKDAKLFPFCNVCLFKVSGKNYECTENTAAELAKYLMSFCQGDKWTVIGPAPSLIAKVGNKFRWQILMHGPENSEVPLPDRAKLWQLIPKNVFLSLDLNPVEL</sequence>
<dbReference type="PANTHER" id="PTHR30580">
    <property type="entry name" value="PRIMOSOMAL PROTEIN N"/>
    <property type="match status" value="1"/>
</dbReference>
<evidence type="ECO:0000256" key="1">
    <source>
        <dbReference type="ARBA" id="ARBA00022515"/>
    </source>
</evidence>
<evidence type="ECO:0000256" key="10">
    <source>
        <dbReference type="ARBA" id="ARBA00023235"/>
    </source>
</evidence>
<dbReference type="GO" id="GO:0006302">
    <property type="term" value="P:double-strand break repair"/>
    <property type="evidence" value="ECO:0007669"/>
    <property type="project" value="InterPro"/>
</dbReference>
<evidence type="ECO:0000256" key="9">
    <source>
        <dbReference type="ARBA" id="ARBA00023125"/>
    </source>
</evidence>
<keyword evidence="8 12" id="KW-0067">ATP-binding</keyword>
<evidence type="ECO:0000313" key="15">
    <source>
        <dbReference type="EMBL" id="ABM71770.1"/>
    </source>
</evidence>
<evidence type="ECO:0000256" key="2">
    <source>
        <dbReference type="ARBA" id="ARBA00022705"/>
    </source>
</evidence>
<comment type="catalytic activity">
    <reaction evidence="11 12">
        <text>ATP + H2O = ADP + phosphate + H(+)</text>
        <dbReference type="Rhea" id="RHEA:13065"/>
        <dbReference type="ChEBI" id="CHEBI:15377"/>
        <dbReference type="ChEBI" id="CHEBI:15378"/>
        <dbReference type="ChEBI" id="CHEBI:30616"/>
        <dbReference type="ChEBI" id="CHEBI:43474"/>
        <dbReference type="ChEBI" id="CHEBI:456216"/>
        <dbReference type="EC" id="5.6.2.4"/>
    </reaction>
</comment>
<dbReference type="PANTHER" id="PTHR30580:SF0">
    <property type="entry name" value="PRIMOSOMAL PROTEIN N"/>
    <property type="match status" value="1"/>
</dbReference>
<comment type="function">
    <text evidence="12">Initiates the restart of stalled replication forks, which reloads the replicative helicase on sites other than the origin of replication. Recognizes and binds to abandoned replication forks and remodels them to uncover a helicase loading site. Promotes assembly of the primosome at these replication forks.</text>
</comment>
<evidence type="ECO:0000256" key="4">
    <source>
        <dbReference type="ARBA" id="ARBA00022741"/>
    </source>
</evidence>
<dbReference type="GO" id="GO:0006269">
    <property type="term" value="P:DNA replication, synthesis of primer"/>
    <property type="evidence" value="ECO:0007669"/>
    <property type="project" value="UniProtKB-KW"/>
</dbReference>
<dbReference type="Proteomes" id="UP000001589">
    <property type="component" value="Chromosome"/>
</dbReference>
<evidence type="ECO:0000256" key="3">
    <source>
        <dbReference type="ARBA" id="ARBA00022723"/>
    </source>
</evidence>
<keyword evidence="3 12" id="KW-0479">Metal-binding</keyword>
<reference evidence="15 16" key="1">
    <citation type="journal article" date="2007" name="PLoS Genet.">
        <title>Patterns and implications of gene gain and loss in the evolution of Prochlorococcus.</title>
        <authorList>
            <person name="Kettler G.C."/>
            <person name="Martiny A.C."/>
            <person name="Huang K."/>
            <person name="Zucker J."/>
            <person name="Coleman M.L."/>
            <person name="Rodrigue S."/>
            <person name="Chen F."/>
            <person name="Lapidus A."/>
            <person name="Ferriera S."/>
            <person name="Johnson J."/>
            <person name="Steglich C."/>
            <person name="Church G.M."/>
            <person name="Richardson P."/>
            <person name="Chisholm S.W."/>
        </authorList>
    </citation>
    <scope>NUCLEOTIDE SEQUENCE [LARGE SCALE GENOMIC DNA]</scope>
    <source>
        <strain evidence="15 16">MIT 9515</strain>
    </source>
</reference>
<evidence type="ECO:0000256" key="5">
    <source>
        <dbReference type="ARBA" id="ARBA00022801"/>
    </source>
</evidence>
<comment type="catalytic activity">
    <reaction evidence="12">
        <text>Couples ATP hydrolysis with the unwinding of duplex DNA by translocating in the 3'-5' direction.</text>
        <dbReference type="EC" id="5.6.2.4"/>
    </reaction>
</comment>
<evidence type="ECO:0000259" key="13">
    <source>
        <dbReference type="PROSITE" id="PS51192"/>
    </source>
</evidence>
<dbReference type="OrthoDB" id="9759544at2"/>
<feature type="binding site" evidence="12">
    <location>
        <position position="496"/>
    </location>
    <ligand>
        <name>Zn(2+)</name>
        <dbReference type="ChEBI" id="CHEBI:29105"/>
        <label>2</label>
    </ligand>
</feature>
<dbReference type="AlphaFoldDB" id="A2BVF9"/>
<proteinExistence type="inferred from homology"/>
<feature type="domain" description="Helicase ATP-binding" evidence="13">
    <location>
        <begin position="232"/>
        <end position="400"/>
    </location>
</feature>
<dbReference type="SUPFAM" id="SSF52540">
    <property type="entry name" value="P-loop containing nucleoside triphosphate hydrolases"/>
    <property type="match status" value="1"/>
</dbReference>
<dbReference type="InterPro" id="IPR005259">
    <property type="entry name" value="PriA"/>
</dbReference>
<feature type="domain" description="Helicase C-terminal" evidence="14">
    <location>
        <begin position="501"/>
        <end position="659"/>
    </location>
</feature>